<reference evidence="3" key="1">
    <citation type="journal article" date="2019" name="Int. J. Syst. Evol. Microbiol.">
        <title>The Global Catalogue of Microorganisms (GCM) 10K type strain sequencing project: providing services to taxonomists for standard genome sequencing and annotation.</title>
        <authorList>
            <consortium name="The Broad Institute Genomics Platform"/>
            <consortium name="The Broad Institute Genome Sequencing Center for Infectious Disease"/>
            <person name="Wu L."/>
            <person name="Ma J."/>
        </authorList>
    </citation>
    <scope>NUCLEOTIDE SEQUENCE [LARGE SCALE GENOMIC DNA]</scope>
    <source>
        <strain evidence="3">CGMCC 1.8859</strain>
    </source>
</reference>
<keyword evidence="3" id="KW-1185">Reference proteome</keyword>
<proteinExistence type="predicted"/>
<name>A0ABQ2PCZ2_9NEIS</name>
<accession>A0ABQ2PCZ2</accession>
<comment type="caution">
    <text evidence="2">The sequence shown here is derived from an EMBL/GenBank/DDBJ whole genome shotgun (WGS) entry which is preliminary data.</text>
</comment>
<dbReference type="EMBL" id="BMLX01000004">
    <property type="protein sequence ID" value="GGP23092.1"/>
    <property type="molecule type" value="Genomic_DNA"/>
</dbReference>
<gene>
    <name evidence="2" type="ORF">GCM10010970_30920</name>
</gene>
<sequence length="78" mass="8703">MIGLPYHFVIPDLGGPLGRNPAAMHASTTESAQDGSGRPPKAARWAANWIPASAGMTSQWGASWIYRCRYHCHFRHYY</sequence>
<feature type="region of interest" description="Disordered" evidence="1">
    <location>
        <begin position="20"/>
        <end position="41"/>
    </location>
</feature>
<organism evidence="2 3">
    <name type="scientific">Silvimonas iriomotensis</name>
    <dbReference type="NCBI Taxonomy" id="449662"/>
    <lineage>
        <taxon>Bacteria</taxon>
        <taxon>Pseudomonadati</taxon>
        <taxon>Pseudomonadota</taxon>
        <taxon>Betaproteobacteria</taxon>
        <taxon>Neisseriales</taxon>
        <taxon>Chitinibacteraceae</taxon>
        <taxon>Silvimonas</taxon>
    </lineage>
</organism>
<protein>
    <submittedName>
        <fullName evidence="2">Uncharacterized protein</fullName>
    </submittedName>
</protein>
<dbReference type="Proteomes" id="UP000637267">
    <property type="component" value="Unassembled WGS sequence"/>
</dbReference>
<evidence type="ECO:0000313" key="3">
    <source>
        <dbReference type="Proteomes" id="UP000637267"/>
    </source>
</evidence>
<evidence type="ECO:0000313" key="2">
    <source>
        <dbReference type="EMBL" id="GGP23092.1"/>
    </source>
</evidence>
<evidence type="ECO:0000256" key="1">
    <source>
        <dbReference type="SAM" id="MobiDB-lite"/>
    </source>
</evidence>